<reference evidence="4 5" key="1">
    <citation type="submission" date="2019-01" db="EMBL/GenBank/DDBJ databases">
        <title>Draft genome sequence of Psathyrella aberdarensis IHI B618.</title>
        <authorList>
            <person name="Buettner E."/>
            <person name="Kellner H."/>
        </authorList>
    </citation>
    <scope>NUCLEOTIDE SEQUENCE [LARGE SCALE GENOMIC DNA]</scope>
    <source>
        <strain evidence="4 5">IHI B618</strain>
    </source>
</reference>
<dbReference type="InterPro" id="IPR056884">
    <property type="entry name" value="NPHP3-like_N"/>
</dbReference>
<dbReference type="OrthoDB" id="5967843at2759"/>
<sequence length="781" mass="87779">MNIGPGISSRRQGPSIAACKMVNWQTGTTILVATAYFPLHSPYPSQVAITDRRTILPCTSAATPPIARTMEETAWSLQLAQPIMNTDVSGPYPDGSNTAGIIGGQARGSHDATYHDGPAVQSQLIAEASTATLQLSRNSLTFPHIHATRGSTGFEQGHDDLPYDPIPHASIQSSNSMCFRIDRRTTGHCSAPYSIMYRQERSRGPIYNGNIYGGVNYNMSNVEERNSPARFIITVAYQLAASIHELVPHIENAIKRNPMILRKALEIQLMKLIVEPFKALGKVDDMPNRLVIVDGLDECINSDQEYRLERQYAEDQEKAQIRILDIIHTLQSHRLPLSFLILSRPEAWIKQHMQSASFKRVVEVVDLYALGDHMKDTEAYIRAEISRIATRIQGDGAPDQANDEWPGEDVVQFFVRRTNGHMLFASTVIRHIDNPYGDPRSLLQHLIRGYAYPDPDLAHSSPLSFLSELYMQIMRSCPESNRTLMIEVLEDISACAQYFRVDVDFHRALAVLDHLAGRVPGQGSRAIRPLHAVLRLSGTMGPNNTSSHLSPFIHTSFPDFLQDPGLSLEFAIDRDQGFQRILCGCLDFMSKMAPHSEVVADHCLFASTVWPWLFNYVWKSKLPDGEYFESLKKLLSIDLVACSTKAHRLRNSVTLTVFFPIMSIYRHDCHNPIVAQSSPHIFESEPIVQQAVAHVASSLESGLGSFLREPPDVWSDEFRVLVLNFLAYHKRSSDYSDPLRTAYESNRVVEALKMLKKDKPEHISKLTKGYEARFKQYLPVD</sequence>
<gene>
    <name evidence="4" type="ORF">EST38_g11613</name>
</gene>
<protein>
    <recommendedName>
        <fullName evidence="3">Nephrocystin 3-like N-terminal domain-containing protein</fullName>
    </recommendedName>
</protein>
<dbReference type="EMBL" id="SDEE01000737">
    <property type="protein sequence ID" value="RXW14238.1"/>
    <property type="molecule type" value="Genomic_DNA"/>
</dbReference>
<accession>A0A4V1Q288</accession>
<keyword evidence="1" id="KW-0677">Repeat</keyword>
<evidence type="ECO:0000256" key="2">
    <source>
        <dbReference type="SAM" id="MobiDB-lite"/>
    </source>
</evidence>
<comment type="caution">
    <text evidence="4">The sequence shown here is derived from an EMBL/GenBank/DDBJ whole genome shotgun (WGS) entry which is preliminary data.</text>
</comment>
<feature type="domain" description="Nephrocystin 3-like N-terminal" evidence="3">
    <location>
        <begin position="221"/>
        <end position="324"/>
    </location>
</feature>
<evidence type="ECO:0000313" key="4">
    <source>
        <dbReference type="EMBL" id="RXW14238.1"/>
    </source>
</evidence>
<dbReference type="AlphaFoldDB" id="A0A4V1Q288"/>
<evidence type="ECO:0000259" key="3">
    <source>
        <dbReference type="Pfam" id="PF24883"/>
    </source>
</evidence>
<keyword evidence="5" id="KW-1185">Reference proteome</keyword>
<evidence type="ECO:0000256" key="1">
    <source>
        <dbReference type="ARBA" id="ARBA00022737"/>
    </source>
</evidence>
<dbReference type="Pfam" id="PF24883">
    <property type="entry name" value="NPHP3_N"/>
    <property type="match status" value="1"/>
</dbReference>
<feature type="region of interest" description="Disordered" evidence="2">
    <location>
        <begin position="94"/>
        <end position="116"/>
    </location>
</feature>
<name>A0A4V1Q288_9AGAR</name>
<dbReference type="Proteomes" id="UP000290288">
    <property type="component" value="Unassembled WGS sequence"/>
</dbReference>
<dbReference type="STRING" id="2316362.A0A4V1Q288"/>
<evidence type="ECO:0000313" key="5">
    <source>
        <dbReference type="Proteomes" id="UP000290288"/>
    </source>
</evidence>
<organism evidence="4 5">
    <name type="scientific">Candolleomyces aberdarensis</name>
    <dbReference type="NCBI Taxonomy" id="2316362"/>
    <lineage>
        <taxon>Eukaryota</taxon>
        <taxon>Fungi</taxon>
        <taxon>Dikarya</taxon>
        <taxon>Basidiomycota</taxon>
        <taxon>Agaricomycotina</taxon>
        <taxon>Agaricomycetes</taxon>
        <taxon>Agaricomycetidae</taxon>
        <taxon>Agaricales</taxon>
        <taxon>Agaricineae</taxon>
        <taxon>Psathyrellaceae</taxon>
        <taxon>Candolleomyces</taxon>
    </lineage>
</organism>
<proteinExistence type="predicted"/>